<dbReference type="EMBL" id="CP119311">
    <property type="protein sequence ID" value="WEK38384.1"/>
    <property type="molecule type" value="Genomic_DNA"/>
</dbReference>
<keyword evidence="2" id="KW-0813">Transport</keyword>
<feature type="coiled-coil region" evidence="3">
    <location>
        <begin position="154"/>
        <end position="188"/>
    </location>
</feature>
<feature type="signal peptide" evidence="4">
    <location>
        <begin position="1"/>
        <end position="25"/>
    </location>
</feature>
<feature type="domain" description="Multidrug resistance protein MdtA-like C-terminal permuted SH3" evidence="5">
    <location>
        <begin position="328"/>
        <end position="385"/>
    </location>
</feature>
<comment type="similarity">
    <text evidence="1">Belongs to the membrane fusion protein (MFP) (TC 8.A.1) family.</text>
</comment>
<dbReference type="GO" id="GO:0030313">
    <property type="term" value="C:cell envelope"/>
    <property type="evidence" value="ECO:0007669"/>
    <property type="project" value="TreeGrafter"/>
</dbReference>
<dbReference type="NCBIfam" id="TIGR01730">
    <property type="entry name" value="RND_mfp"/>
    <property type="match status" value="1"/>
</dbReference>
<evidence type="ECO:0000256" key="4">
    <source>
        <dbReference type="SAM" id="SignalP"/>
    </source>
</evidence>
<dbReference type="SUPFAM" id="SSF111369">
    <property type="entry name" value="HlyD-like secretion proteins"/>
    <property type="match status" value="1"/>
</dbReference>
<dbReference type="GO" id="GO:0060003">
    <property type="term" value="P:copper ion export"/>
    <property type="evidence" value="ECO:0007669"/>
    <property type="project" value="TreeGrafter"/>
</dbReference>
<keyword evidence="3" id="KW-0175">Coiled coil</keyword>
<evidence type="ECO:0000256" key="3">
    <source>
        <dbReference type="SAM" id="Coils"/>
    </source>
</evidence>
<gene>
    <name evidence="6" type="ORF">P0Y53_12835</name>
</gene>
<dbReference type="InterPro" id="IPR006143">
    <property type="entry name" value="RND_pump_MFP"/>
</dbReference>
<dbReference type="PANTHER" id="PTHR30097">
    <property type="entry name" value="CATION EFFLUX SYSTEM PROTEIN CUSB"/>
    <property type="match status" value="1"/>
</dbReference>
<dbReference type="Gene3D" id="2.40.30.170">
    <property type="match status" value="1"/>
</dbReference>
<evidence type="ECO:0000256" key="2">
    <source>
        <dbReference type="ARBA" id="ARBA00022448"/>
    </source>
</evidence>
<dbReference type="PROSITE" id="PS51257">
    <property type="entry name" value="PROKAR_LIPOPROTEIN"/>
    <property type="match status" value="1"/>
</dbReference>
<evidence type="ECO:0000313" key="6">
    <source>
        <dbReference type="EMBL" id="WEK38384.1"/>
    </source>
</evidence>
<evidence type="ECO:0000313" key="7">
    <source>
        <dbReference type="Proteomes" id="UP001220610"/>
    </source>
</evidence>
<dbReference type="Pfam" id="PF25967">
    <property type="entry name" value="RND-MFP_C"/>
    <property type="match status" value="1"/>
</dbReference>
<feature type="chain" id="PRO_5042469787" evidence="4">
    <location>
        <begin position="26"/>
        <end position="398"/>
    </location>
</feature>
<dbReference type="Gene3D" id="2.40.420.20">
    <property type="match status" value="1"/>
</dbReference>
<dbReference type="GO" id="GO:0022857">
    <property type="term" value="F:transmembrane transporter activity"/>
    <property type="evidence" value="ECO:0007669"/>
    <property type="project" value="InterPro"/>
</dbReference>
<dbReference type="Proteomes" id="UP001220610">
    <property type="component" value="Chromosome"/>
</dbReference>
<organism evidence="6 7">
    <name type="scientific">Candidatus Pseudobacter hemicellulosilyticus</name>
    <dbReference type="NCBI Taxonomy" id="3121375"/>
    <lineage>
        <taxon>Bacteria</taxon>
        <taxon>Pseudomonadati</taxon>
        <taxon>Bacteroidota</taxon>
        <taxon>Chitinophagia</taxon>
        <taxon>Chitinophagales</taxon>
        <taxon>Chitinophagaceae</taxon>
        <taxon>Pseudobacter</taxon>
    </lineage>
</organism>
<reference evidence="6" key="1">
    <citation type="submission" date="2023-03" db="EMBL/GenBank/DDBJ databases">
        <title>Andean soil-derived lignocellulolytic bacterial consortium as a source of novel taxa and putative plastic-active enzymes.</title>
        <authorList>
            <person name="Diaz-Garcia L."/>
            <person name="Chuvochina M."/>
            <person name="Feuerriegel G."/>
            <person name="Bunk B."/>
            <person name="Sproer C."/>
            <person name="Streit W.R."/>
            <person name="Rodriguez L.M."/>
            <person name="Overmann J."/>
            <person name="Jimenez D.J."/>
        </authorList>
    </citation>
    <scope>NUCLEOTIDE SEQUENCE</scope>
    <source>
        <strain evidence="6">MAG 7</strain>
    </source>
</reference>
<protein>
    <submittedName>
        <fullName evidence="6">Efflux RND transporter periplasmic adaptor subunit</fullName>
    </submittedName>
</protein>
<dbReference type="Gene3D" id="1.10.287.470">
    <property type="entry name" value="Helix hairpin bin"/>
    <property type="match status" value="1"/>
</dbReference>
<evidence type="ECO:0000256" key="1">
    <source>
        <dbReference type="ARBA" id="ARBA00009477"/>
    </source>
</evidence>
<dbReference type="PANTHER" id="PTHR30097:SF4">
    <property type="entry name" value="SLR6042 PROTEIN"/>
    <property type="match status" value="1"/>
</dbReference>
<dbReference type="InterPro" id="IPR051909">
    <property type="entry name" value="MFP_Cation_Efflux"/>
</dbReference>
<proteinExistence type="inferred from homology"/>
<sequence length="398" mass="42311">MRSHIHFLTAGFAMVFLAGCSSAPAPSKPVAPVAQSKPTKETSLNTLTLTADAYRRLGIQVVDVTAGNTSSGRVYSGELMTVPGGTVTITAPVAGTLLGASGSTGLQAGQLVTKGKQIYRLLILPSEKDLLSAREDIAQKEVQYTVVVQKVDRAKKLLEEKAGSLRAVQEAEAELAGIQATLNVARARLELLKGNGAAQLANSLSTLSIDAPVTGRVQRVFSTPSQVIAAAAPIAEIAATNALWVRVPVYAGDIDRVEKGKPATVQLVSDFGGARETFLARQVQGPQTADPLNTSVDQYYELPNTDSRFRPGERVSVNIPFKGNATGMVIPFSAIAYDINGNSWVYRQTDSLSFERQRVEIERVEDQQAVIKRGLKGGEKIVITGTAELFGTEFGGGK</sequence>
<dbReference type="Gene3D" id="2.40.50.100">
    <property type="match status" value="1"/>
</dbReference>
<accession>A0AAJ5WY53</accession>
<dbReference type="GO" id="GO:0016020">
    <property type="term" value="C:membrane"/>
    <property type="evidence" value="ECO:0007669"/>
    <property type="project" value="InterPro"/>
</dbReference>
<keyword evidence="4" id="KW-0732">Signal</keyword>
<evidence type="ECO:0000259" key="5">
    <source>
        <dbReference type="Pfam" id="PF25967"/>
    </source>
</evidence>
<dbReference type="InterPro" id="IPR058627">
    <property type="entry name" value="MdtA-like_C"/>
</dbReference>
<name>A0AAJ5WY53_9BACT</name>
<dbReference type="AlphaFoldDB" id="A0AAJ5WY53"/>
<dbReference type="GO" id="GO:0015679">
    <property type="term" value="P:plasma membrane copper ion transport"/>
    <property type="evidence" value="ECO:0007669"/>
    <property type="project" value="TreeGrafter"/>
</dbReference>